<keyword evidence="1" id="KW-1133">Transmembrane helix</keyword>
<gene>
    <name evidence="2" type="ORF">BXY53_0654</name>
</gene>
<organism evidence="2 3">
    <name type="scientific">Dichotomicrobium thermohalophilum</name>
    <dbReference type="NCBI Taxonomy" id="933063"/>
    <lineage>
        <taxon>Bacteria</taxon>
        <taxon>Pseudomonadati</taxon>
        <taxon>Pseudomonadota</taxon>
        <taxon>Alphaproteobacteria</taxon>
        <taxon>Hyphomicrobiales</taxon>
        <taxon>Hyphomicrobiaceae</taxon>
        <taxon>Dichotomicrobium</taxon>
    </lineage>
</organism>
<comment type="caution">
    <text evidence="2">The sequence shown here is derived from an EMBL/GenBank/DDBJ whole genome shotgun (WGS) entry which is preliminary data.</text>
</comment>
<evidence type="ECO:0000256" key="1">
    <source>
        <dbReference type="SAM" id="Phobius"/>
    </source>
</evidence>
<dbReference type="EMBL" id="QXDF01000001">
    <property type="protein sequence ID" value="RIA55584.1"/>
    <property type="molecule type" value="Genomic_DNA"/>
</dbReference>
<sequence length="77" mass="8739">MSDRTRKFIGVMGMVVFTVFYLWFAITVAIMRLPGTSLGLQLAFYFVVAAIWFAVCAAIIWWMRPRHAQHSEKAPGG</sequence>
<accession>A0A397QBW6</accession>
<dbReference type="RefSeq" id="WP_170144318.1">
    <property type="nucleotide sequence ID" value="NZ_QXDF01000001.1"/>
</dbReference>
<keyword evidence="3" id="KW-1185">Reference proteome</keyword>
<protein>
    <submittedName>
        <fullName evidence="2">Uncharacterized protein DUF2842</fullName>
    </submittedName>
</protein>
<dbReference type="AlphaFoldDB" id="A0A397QBW6"/>
<dbReference type="Pfam" id="PF11003">
    <property type="entry name" value="DUF2842"/>
    <property type="match status" value="1"/>
</dbReference>
<keyword evidence="1" id="KW-0812">Transmembrane</keyword>
<dbReference type="InterPro" id="IPR021265">
    <property type="entry name" value="DUF2842"/>
</dbReference>
<evidence type="ECO:0000313" key="2">
    <source>
        <dbReference type="EMBL" id="RIA55584.1"/>
    </source>
</evidence>
<name>A0A397QBW6_9HYPH</name>
<proteinExistence type="predicted"/>
<feature type="transmembrane region" description="Helical" evidence="1">
    <location>
        <begin position="7"/>
        <end position="30"/>
    </location>
</feature>
<dbReference type="Proteomes" id="UP000266273">
    <property type="component" value="Unassembled WGS sequence"/>
</dbReference>
<keyword evidence="1" id="KW-0472">Membrane</keyword>
<evidence type="ECO:0000313" key="3">
    <source>
        <dbReference type="Proteomes" id="UP000266273"/>
    </source>
</evidence>
<reference evidence="2 3" key="1">
    <citation type="submission" date="2018-08" db="EMBL/GenBank/DDBJ databases">
        <title>Genomic Encyclopedia of Archaeal and Bacterial Type Strains, Phase II (KMG-II): from individual species to whole genera.</title>
        <authorList>
            <person name="Goeker M."/>
        </authorList>
    </citation>
    <scope>NUCLEOTIDE SEQUENCE [LARGE SCALE GENOMIC DNA]</scope>
    <source>
        <strain evidence="2 3">DSM 5002</strain>
    </source>
</reference>
<feature type="transmembrane region" description="Helical" evidence="1">
    <location>
        <begin position="42"/>
        <end position="63"/>
    </location>
</feature>